<evidence type="ECO:0000256" key="1">
    <source>
        <dbReference type="SAM" id="Phobius"/>
    </source>
</evidence>
<dbReference type="EC" id="3.6.3.31" evidence="2"/>
<keyword evidence="3" id="KW-1185">Reference proteome</keyword>
<reference evidence="2 3" key="1">
    <citation type="submission" date="2016-04" db="EMBL/GenBank/DDBJ databases">
        <title>Deep-sea bacteria in the southern Pacific.</title>
        <authorList>
            <person name="Tang K."/>
        </authorList>
    </citation>
    <scope>NUCLEOTIDE SEQUENCE [LARGE SCALE GENOMIC DNA]</scope>
    <source>
        <strain evidence="2 3">JLT2014</strain>
        <plasmid evidence="3">ppaby5</plasmid>
    </source>
</reference>
<feature type="transmembrane region" description="Helical" evidence="1">
    <location>
        <begin position="21"/>
        <end position="38"/>
    </location>
</feature>
<evidence type="ECO:0000313" key="3">
    <source>
        <dbReference type="Proteomes" id="UP000187059"/>
    </source>
</evidence>
<keyword evidence="1" id="KW-0812">Transmembrane</keyword>
<organism evidence="2 3">
    <name type="scientific">Salipiger abyssi</name>
    <dbReference type="NCBI Taxonomy" id="1250539"/>
    <lineage>
        <taxon>Bacteria</taxon>
        <taxon>Pseudomonadati</taxon>
        <taxon>Pseudomonadota</taxon>
        <taxon>Alphaproteobacteria</taxon>
        <taxon>Rhodobacterales</taxon>
        <taxon>Roseobacteraceae</taxon>
        <taxon>Salipiger</taxon>
    </lineage>
</organism>
<keyword evidence="2" id="KW-0547">Nucleotide-binding</keyword>
<proteinExistence type="predicted"/>
<evidence type="ECO:0000313" key="2">
    <source>
        <dbReference type="EMBL" id="APZ50388.1"/>
    </source>
</evidence>
<keyword evidence="2" id="KW-0614">Plasmid</keyword>
<keyword evidence="2" id="KW-0067">ATP-binding</keyword>
<name>A0A1P8ULZ7_9RHOB</name>
<dbReference type="GO" id="GO:0005524">
    <property type="term" value="F:ATP binding"/>
    <property type="evidence" value="ECO:0007669"/>
    <property type="project" value="UniProtKB-KW"/>
</dbReference>
<accession>A0A1P8ULZ7</accession>
<gene>
    <name evidence="2" type="ORF">Ga0080574_TMP54</name>
</gene>
<dbReference type="EMBL" id="CP015089">
    <property type="protein sequence ID" value="APZ50388.1"/>
    <property type="molecule type" value="Genomic_DNA"/>
</dbReference>
<geneLocation type="plasmid" evidence="3">
    <name>ppaby5</name>
</geneLocation>
<keyword evidence="1" id="KW-0472">Membrane</keyword>
<protein>
    <submittedName>
        <fullName evidence="2">Spermidine/putrescine transport system ATP-binding protein</fullName>
        <ecNumber evidence="2">3.6.3.31</ecNumber>
    </submittedName>
</protein>
<dbReference type="KEGG" id="paby:Ga0080574_TMP54"/>
<dbReference type="AlphaFoldDB" id="A0A1P8ULZ7"/>
<keyword evidence="1" id="KW-1133">Transmembrane helix</keyword>
<keyword evidence="2" id="KW-0378">Hydrolase</keyword>
<dbReference type="GO" id="GO:0016787">
    <property type="term" value="F:hydrolase activity"/>
    <property type="evidence" value="ECO:0007669"/>
    <property type="project" value="UniProtKB-KW"/>
</dbReference>
<dbReference type="Proteomes" id="UP000187059">
    <property type="component" value="Plasmid pPABY5"/>
</dbReference>
<sequence>MSVACLLTGQAGRSPFIRFNSLVRACLMLNFIMGYILFPHGGPREAVKI</sequence>